<dbReference type="RefSeq" id="WP_257770999.1">
    <property type="nucleotide sequence ID" value="NZ_CP102480.1"/>
</dbReference>
<evidence type="ECO:0000256" key="2">
    <source>
        <dbReference type="ARBA" id="ARBA00022448"/>
    </source>
</evidence>
<keyword evidence="6 13" id="KW-1133">Transmembrane helix</keyword>
<feature type="coiled-coil region" evidence="15">
    <location>
        <begin position="88"/>
        <end position="141"/>
    </location>
</feature>
<evidence type="ECO:0000256" key="11">
    <source>
        <dbReference type="ARBA" id="ARBA00025614"/>
    </source>
</evidence>
<dbReference type="InterPro" id="IPR050059">
    <property type="entry name" value="ATP_synthase_B_chain"/>
</dbReference>
<dbReference type="PANTHER" id="PTHR33445:SF1">
    <property type="entry name" value="ATP SYNTHASE SUBUNIT B"/>
    <property type="match status" value="1"/>
</dbReference>
<dbReference type="Gene3D" id="6.10.250.1580">
    <property type="match status" value="1"/>
</dbReference>
<keyword evidence="5 13" id="KW-0375">Hydrogen ion transport</keyword>
<dbReference type="CDD" id="cd06503">
    <property type="entry name" value="ATP-synt_Fo_b"/>
    <property type="match status" value="1"/>
</dbReference>
<evidence type="ECO:0000256" key="4">
    <source>
        <dbReference type="ARBA" id="ARBA00022692"/>
    </source>
</evidence>
<protein>
    <recommendedName>
        <fullName evidence="13">ATP synthase subunit b</fullName>
    </recommendedName>
    <alternativeName>
        <fullName evidence="13">ATP synthase F(0) sector subunit b</fullName>
    </alternativeName>
    <alternativeName>
        <fullName evidence="13">ATPase subunit I</fullName>
    </alternativeName>
    <alternativeName>
        <fullName evidence="13">F-type ATPase subunit b</fullName>
        <shortName evidence="13">F-ATPase subunit b</shortName>
    </alternativeName>
</protein>
<dbReference type="Pfam" id="PF00430">
    <property type="entry name" value="ATP-synt_B"/>
    <property type="match status" value="1"/>
</dbReference>
<keyword evidence="3 13" id="KW-0138">CF(0)</keyword>
<keyword evidence="4 13" id="KW-0812">Transmembrane</keyword>
<keyword evidence="18" id="KW-1185">Reference proteome</keyword>
<dbReference type="GO" id="GO:0046933">
    <property type="term" value="F:proton-transporting ATP synthase activity, rotational mechanism"/>
    <property type="evidence" value="ECO:0007669"/>
    <property type="project" value="UniProtKB-UniRule"/>
</dbReference>
<dbReference type="KEGG" id="naci:NUH88_07225"/>
<evidence type="ECO:0000256" key="8">
    <source>
        <dbReference type="ARBA" id="ARBA00023136"/>
    </source>
</evidence>
<evidence type="ECO:0000256" key="13">
    <source>
        <dbReference type="HAMAP-Rule" id="MF_01398"/>
    </source>
</evidence>
<dbReference type="GO" id="GO:0005886">
    <property type="term" value="C:plasma membrane"/>
    <property type="evidence" value="ECO:0007669"/>
    <property type="project" value="UniProtKB-SubCell"/>
</dbReference>
<keyword evidence="7 13" id="KW-0406">Ion transport</keyword>
<dbReference type="GO" id="GO:0045259">
    <property type="term" value="C:proton-transporting ATP synthase complex"/>
    <property type="evidence" value="ECO:0007669"/>
    <property type="project" value="UniProtKB-KW"/>
</dbReference>
<evidence type="ECO:0000256" key="3">
    <source>
        <dbReference type="ARBA" id="ARBA00022547"/>
    </source>
</evidence>
<comment type="function">
    <text evidence="10 13">F(1)F(0) ATP synthase produces ATP from ADP in the presence of a proton or sodium gradient. F-type ATPases consist of two structural domains, F(1) containing the extramembraneous catalytic core and F(0) containing the membrane proton channel, linked together by a central stalk and a peripheral stalk. During catalysis, ATP synthesis in the catalytic domain of F(1) is coupled via a rotary mechanism of the central stalk subunits to proton translocation.</text>
</comment>
<feature type="transmembrane region" description="Helical" evidence="13">
    <location>
        <begin position="50"/>
        <end position="67"/>
    </location>
</feature>
<dbReference type="HAMAP" id="MF_01398">
    <property type="entry name" value="ATP_synth_b_bprime"/>
    <property type="match status" value="1"/>
</dbReference>
<evidence type="ECO:0000256" key="5">
    <source>
        <dbReference type="ARBA" id="ARBA00022781"/>
    </source>
</evidence>
<evidence type="ECO:0000256" key="6">
    <source>
        <dbReference type="ARBA" id="ARBA00022989"/>
    </source>
</evidence>
<evidence type="ECO:0000256" key="1">
    <source>
        <dbReference type="ARBA" id="ARBA00005513"/>
    </source>
</evidence>
<organism evidence="17 18">
    <name type="scientific">Nisaea acidiphila</name>
    <dbReference type="NCBI Taxonomy" id="1862145"/>
    <lineage>
        <taxon>Bacteria</taxon>
        <taxon>Pseudomonadati</taxon>
        <taxon>Pseudomonadota</taxon>
        <taxon>Alphaproteobacteria</taxon>
        <taxon>Rhodospirillales</taxon>
        <taxon>Thalassobaculaceae</taxon>
        <taxon>Nisaea</taxon>
    </lineage>
</organism>
<evidence type="ECO:0000256" key="15">
    <source>
        <dbReference type="SAM" id="Coils"/>
    </source>
</evidence>
<proteinExistence type="inferred from homology"/>
<comment type="function">
    <text evidence="11">Component of the F(0) channel, it forms part of the peripheral stalk, linking F(1) to F(0). The b'-subunit is a diverged and duplicated form of b found in plants and photosynthetic bacteria.</text>
</comment>
<comment type="similarity">
    <text evidence="1 13 14">Belongs to the ATPase B chain family.</text>
</comment>
<feature type="signal peptide" evidence="16">
    <location>
        <begin position="1"/>
        <end position="26"/>
    </location>
</feature>
<comment type="subunit">
    <text evidence="13">F-type ATPases have 2 components, F(1) - the catalytic core - and F(0) - the membrane proton channel. F(1) has five subunits: alpha(3), beta(3), gamma(1), delta(1), epsilon(1). F(0) has three main subunits: a(1), b(2) and c(10-14). The alpha and beta chains form an alternating ring which encloses part of the gamma chain. F(1) is attached to F(0) by a central stalk formed by the gamma and epsilon chains, while a peripheral stalk is formed by the delta and b chains.</text>
</comment>
<dbReference type="EMBL" id="CP102480">
    <property type="protein sequence ID" value="UUX51479.1"/>
    <property type="molecule type" value="Genomic_DNA"/>
</dbReference>
<comment type="subcellular location">
    <subcellularLocation>
        <location evidence="13">Cell membrane</location>
        <topology evidence="13">Single-pass membrane protein</topology>
    </subcellularLocation>
    <subcellularLocation>
        <location evidence="12">Endomembrane system</location>
        <topology evidence="12">Single-pass membrane protein</topology>
    </subcellularLocation>
</comment>
<dbReference type="PANTHER" id="PTHR33445">
    <property type="entry name" value="ATP SYNTHASE SUBUNIT B', CHLOROPLASTIC"/>
    <property type="match status" value="1"/>
</dbReference>
<dbReference type="Proteomes" id="UP001060336">
    <property type="component" value="Chromosome"/>
</dbReference>
<evidence type="ECO:0000256" key="7">
    <source>
        <dbReference type="ARBA" id="ARBA00023065"/>
    </source>
</evidence>
<dbReference type="GO" id="GO:0012505">
    <property type="term" value="C:endomembrane system"/>
    <property type="evidence" value="ECO:0007669"/>
    <property type="project" value="UniProtKB-SubCell"/>
</dbReference>
<dbReference type="InterPro" id="IPR002146">
    <property type="entry name" value="ATP_synth_b/b'su_bac/chlpt"/>
</dbReference>
<evidence type="ECO:0000313" key="17">
    <source>
        <dbReference type="EMBL" id="UUX51479.1"/>
    </source>
</evidence>
<dbReference type="GO" id="GO:0046961">
    <property type="term" value="F:proton-transporting ATPase activity, rotational mechanism"/>
    <property type="evidence" value="ECO:0007669"/>
    <property type="project" value="TreeGrafter"/>
</dbReference>
<keyword evidence="16" id="KW-0732">Signal</keyword>
<evidence type="ECO:0000256" key="9">
    <source>
        <dbReference type="ARBA" id="ARBA00023310"/>
    </source>
</evidence>
<evidence type="ECO:0000256" key="10">
    <source>
        <dbReference type="ARBA" id="ARBA00025198"/>
    </source>
</evidence>
<keyword evidence="13" id="KW-1003">Cell membrane</keyword>
<keyword evidence="2 13" id="KW-0813">Transport</keyword>
<evidence type="ECO:0000256" key="14">
    <source>
        <dbReference type="RuleBase" id="RU003848"/>
    </source>
</evidence>
<reference evidence="17" key="1">
    <citation type="submission" date="2022-08" db="EMBL/GenBank/DDBJ databases">
        <title>Nisaea acidiphila sp. nov., isolated from a marine algal debris and emended description of the genus Nisaea Urios et al. 2008.</title>
        <authorList>
            <person name="Kwon K."/>
        </authorList>
    </citation>
    <scope>NUCLEOTIDE SEQUENCE</scope>
    <source>
        <strain evidence="17">MEBiC11861</strain>
    </source>
</reference>
<evidence type="ECO:0000256" key="16">
    <source>
        <dbReference type="SAM" id="SignalP"/>
    </source>
</evidence>
<name>A0A9J7AVV8_9PROT</name>
<feature type="chain" id="PRO_5039899468" description="ATP synthase subunit b" evidence="16">
    <location>
        <begin position="27"/>
        <end position="197"/>
    </location>
</feature>
<keyword evidence="9 13" id="KW-0066">ATP synthesis</keyword>
<keyword evidence="8 13" id="KW-0472">Membrane</keyword>
<keyword evidence="15" id="KW-0175">Coiled coil</keyword>
<evidence type="ECO:0000313" key="18">
    <source>
        <dbReference type="Proteomes" id="UP001060336"/>
    </source>
</evidence>
<accession>A0A9J7AVV8</accession>
<sequence length="197" mass="20744">MTRYLKNSAAFGVTGALALAAEGALAASDHGGGGTLPQLDIGTFPTQVFWLFITFIVLYIAMTKIAIPRIEYVLEERHSKIAEDLDKAGKLKADAEEVQANYEKALADARGSAHETVVAAKDEAAKKNAKAETEADTAAVKKVQEAEASIDAARSEALSNVKDVVSEVAGEAVQKLIGVKVTKTELNKAVAAAMEAK</sequence>
<evidence type="ECO:0000256" key="12">
    <source>
        <dbReference type="ARBA" id="ARBA00037847"/>
    </source>
</evidence>
<gene>
    <name evidence="13" type="primary">atpF</name>
    <name evidence="17" type="ORF">NUH88_07225</name>
</gene>
<dbReference type="AlphaFoldDB" id="A0A9J7AVV8"/>